<name>A0AAD8NZH6_TARER</name>
<keyword evidence="2" id="KW-1185">Reference proteome</keyword>
<dbReference type="EMBL" id="JAUHHV010000004">
    <property type="protein sequence ID" value="KAK1426544.1"/>
    <property type="molecule type" value="Genomic_DNA"/>
</dbReference>
<protein>
    <submittedName>
        <fullName evidence="1">Uncharacterized protein</fullName>
    </submittedName>
</protein>
<evidence type="ECO:0000313" key="2">
    <source>
        <dbReference type="Proteomes" id="UP001229421"/>
    </source>
</evidence>
<accession>A0AAD8NZH6</accession>
<dbReference type="AlphaFoldDB" id="A0AAD8NZH6"/>
<organism evidence="1 2">
    <name type="scientific">Tagetes erecta</name>
    <name type="common">African marigold</name>
    <dbReference type="NCBI Taxonomy" id="13708"/>
    <lineage>
        <taxon>Eukaryota</taxon>
        <taxon>Viridiplantae</taxon>
        <taxon>Streptophyta</taxon>
        <taxon>Embryophyta</taxon>
        <taxon>Tracheophyta</taxon>
        <taxon>Spermatophyta</taxon>
        <taxon>Magnoliopsida</taxon>
        <taxon>eudicotyledons</taxon>
        <taxon>Gunneridae</taxon>
        <taxon>Pentapetalae</taxon>
        <taxon>asterids</taxon>
        <taxon>campanulids</taxon>
        <taxon>Asterales</taxon>
        <taxon>Asteraceae</taxon>
        <taxon>Asteroideae</taxon>
        <taxon>Heliantheae alliance</taxon>
        <taxon>Tageteae</taxon>
        <taxon>Tagetes</taxon>
    </lineage>
</organism>
<gene>
    <name evidence="1" type="ORF">QVD17_15218</name>
</gene>
<evidence type="ECO:0000313" key="1">
    <source>
        <dbReference type="EMBL" id="KAK1426544.1"/>
    </source>
</evidence>
<comment type="caution">
    <text evidence="1">The sequence shown here is derived from an EMBL/GenBank/DDBJ whole genome shotgun (WGS) entry which is preliminary data.</text>
</comment>
<dbReference type="Proteomes" id="UP001229421">
    <property type="component" value="Unassembled WGS sequence"/>
</dbReference>
<proteinExistence type="predicted"/>
<sequence length="179" mass="19814">MMRIIDFCYNNINLDAEYDKNLLDSVSSGSSVVVVSASVGYGIKLIWLSETGCYLLRMRRPESGVSTIFLKWVDISPDENHRFLLQQHQPRIWDKAYLAKRNRLISIKVLSVVIHFDAEYDKNVLDSVSSGSSVVVVSASVDAEYDKNVLDSVSSGSSVVVVSASVGYGIKLIWLSETG</sequence>
<reference evidence="1" key="1">
    <citation type="journal article" date="2023" name="bioRxiv">
        <title>Improved chromosome-level genome assembly for marigold (Tagetes erecta).</title>
        <authorList>
            <person name="Jiang F."/>
            <person name="Yuan L."/>
            <person name="Wang S."/>
            <person name="Wang H."/>
            <person name="Xu D."/>
            <person name="Wang A."/>
            <person name="Fan W."/>
        </authorList>
    </citation>
    <scope>NUCLEOTIDE SEQUENCE</scope>
    <source>
        <strain evidence="1">WSJ</strain>
        <tissue evidence="1">Leaf</tissue>
    </source>
</reference>